<evidence type="ECO:0000256" key="5">
    <source>
        <dbReference type="ARBA" id="ARBA00023187"/>
    </source>
</evidence>
<keyword evidence="5" id="KW-0508">mRNA splicing</keyword>
<keyword evidence="3" id="KW-0507">mRNA processing</keyword>
<evidence type="ECO:0008006" key="10">
    <source>
        <dbReference type="Google" id="ProtNLM"/>
    </source>
</evidence>
<dbReference type="GO" id="GO:0006397">
    <property type="term" value="P:mRNA processing"/>
    <property type="evidence" value="ECO:0007669"/>
    <property type="project" value="UniProtKB-KW"/>
</dbReference>
<feature type="coiled-coil region" evidence="7">
    <location>
        <begin position="132"/>
        <end position="166"/>
    </location>
</feature>
<organism evidence="8 9">
    <name type="scientific">Penicillium salamii</name>
    <dbReference type="NCBI Taxonomy" id="1612424"/>
    <lineage>
        <taxon>Eukaryota</taxon>
        <taxon>Fungi</taxon>
        <taxon>Dikarya</taxon>
        <taxon>Ascomycota</taxon>
        <taxon>Pezizomycotina</taxon>
        <taxon>Eurotiomycetes</taxon>
        <taxon>Eurotiomycetidae</taxon>
        <taxon>Eurotiales</taxon>
        <taxon>Aspergillaceae</taxon>
        <taxon>Penicillium</taxon>
    </lineage>
</organism>
<protein>
    <recommendedName>
        <fullName evidence="10">BCAS2 family protein</fullName>
    </recommendedName>
</protein>
<evidence type="ECO:0000256" key="1">
    <source>
        <dbReference type="ARBA" id="ARBA00004123"/>
    </source>
</evidence>
<dbReference type="Pfam" id="PF05700">
    <property type="entry name" value="BCAS2"/>
    <property type="match status" value="1"/>
</dbReference>
<keyword evidence="4" id="KW-0747">Spliceosome</keyword>
<dbReference type="PANTHER" id="PTHR13296:SF0">
    <property type="entry name" value="PRE-MRNA-SPLICING FACTOR SPF27"/>
    <property type="match status" value="1"/>
</dbReference>
<dbReference type="InterPro" id="IPR008409">
    <property type="entry name" value="SPF27"/>
</dbReference>
<dbReference type="GO" id="GO:0071011">
    <property type="term" value="C:precatalytic spliceosome"/>
    <property type="evidence" value="ECO:0007669"/>
    <property type="project" value="TreeGrafter"/>
</dbReference>
<comment type="similarity">
    <text evidence="2">Belongs to the SPF27 family.</text>
</comment>
<keyword evidence="7" id="KW-0175">Coiled coil</keyword>
<dbReference type="OrthoDB" id="205794at2759"/>
<dbReference type="Proteomes" id="UP001152646">
    <property type="component" value="Unassembled WGS sequence"/>
</dbReference>
<dbReference type="GO" id="GO:0071013">
    <property type="term" value="C:catalytic step 2 spliceosome"/>
    <property type="evidence" value="ECO:0007669"/>
    <property type="project" value="TreeGrafter"/>
</dbReference>
<gene>
    <name evidence="8" type="ORF">PSALAMII_LOCUS1172</name>
</gene>
<dbReference type="GO" id="GO:0000974">
    <property type="term" value="C:Prp19 complex"/>
    <property type="evidence" value="ECO:0007669"/>
    <property type="project" value="TreeGrafter"/>
</dbReference>
<comment type="caution">
    <text evidence="8">The sequence shown here is derived from an EMBL/GenBank/DDBJ whole genome shotgun (WGS) entry which is preliminary data.</text>
</comment>
<comment type="subcellular location">
    <subcellularLocation>
        <location evidence="1">Nucleus</location>
    </subcellularLocation>
</comment>
<evidence type="ECO:0000256" key="4">
    <source>
        <dbReference type="ARBA" id="ARBA00022728"/>
    </source>
</evidence>
<accession>A0A9W4IB23</accession>
<sequence length="212" mass="23545">MPLINDIHDSLPYIDAAPTATAHARAQQLINAELPKDHATTLHPWIPEASQPQFSPFITQELERKATGASLTGIDLSRYEAPEAPTSDGAPDLEEWRKTLQKAYASSLHLSKRHENLALLEEHGKNAWLIGNSQLEEILGGLEKELAETKEAAAQVNKERKIAQEASQGELVSLEETWKRGVGAILDVEVASEGLRLQILEHRRQMAQQQTR</sequence>
<keyword evidence="6" id="KW-0539">Nucleus</keyword>
<name>A0A9W4IB23_9EURO</name>
<evidence type="ECO:0000313" key="8">
    <source>
        <dbReference type="EMBL" id="CAG8268465.1"/>
    </source>
</evidence>
<dbReference type="GO" id="GO:0008380">
    <property type="term" value="P:RNA splicing"/>
    <property type="evidence" value="ECO:0007669"/>
    <property type="project" value="UniProtKB-KW"/>
</dbReference>
<evidence type="ECO:0000313" key="9">
    <source>
        <dbReference type="Proteomes" id="UP001152646"/>
    </source>
</evidence>
<dbReference type="PANTHER" id="PTHR13296">
    <property type="entry name" value="BCAS2 PROTEIN"/>
    <property type="match status" value="1"/>
</dbReference>
<dbReference type="EMBL" id="CAJVPA010000044">
    <property type="protein sequence ID" value="CAG8268465.1"/>
    <property type="molecule type" value="Genomic_DNA"/>
</dbReference>
<proteinExistence type="inferred from homology"/>
<dbReference type="AlphaFoldDB" id="A0A9W4IB23"/>
<evidence type="ECO:0000256" key="2">
    <source>
        <dbReference type="ARBA" id="ARBA00010788"/>
    </source>
</evidence>
<evidence type="ECO:0000256" key="7">
    <source>
        <dbReference type="SAM" id="Coils"/>
    </source>
</evidence>
<evidence type="ECO:0000256" key="3">
    <source>
        <dbReference type="ARBA" id="ARBA00022664"/>
    </source>
</evidence>
<evidence type="ECO:0000256" key="6">
    <source>
        <dbReference type="ARBA" id="ARBA00023242"/>
    </source>
</evidence>
<reference evidence="8" key="1">
    <citation type="submission" date="2021-07" db="EMBL/GenBank/DDBJ databases">
        <authorList>
            <person name="Branca A.L. A."/>
        </authorList>
    </citation>
    <scope>NUCLEOTIDE SEQUENCE</scope>
</reference>